<gene>
    <name evidence="2" type="ORF">SAMN04488023_109150</name>
</gene>
<proteinExistence type="predicted"/>
<accession>A0A1H9PEP9</accession>
<protein>
    <submittedName>
        <fullName evidence="2">Uncharacterized protein</fullName>
    </submittedName>
</protein>
<dbReference type="OrthoDB" id="98874at2"/>
<evidence type="ECO:0000313" key="3">
    <source>
        <dbReference type="Proteomes" id="UP000199572"/>
    </source>
</evidence>
<feature type="chain" id="PRO_5011582832" evidence="1">
    <location>
        <begin position="23"/>
        <end position="131"/>
    </location>
</feature>
<dbReference type="STRING" id="390241.SAMN04488023_109150"/>
<keyword evidence="1" id="KW-0732">Signal</keyword>
<dbReference type="EMBL" id="FOGG01000009">
    <property type="protein sequence ID" value="SER46385.1"/>
    <property type="molecule type" value="Genomic_DNA"/>
</dbReference>
<evidence type="ECO:0000256" key="1">
    <source>
        <dbReference type="SAM" id="SignalP"/>
    </source>
</evidence>
<dbReference type="AlphaFoldDB" id="A0A1H9PEP9"/>
<reference evidence="3" key="1">
    <citation type="submission" date="2016-10" db="EMBL/GenBank/DDBJ databases">
        <authorList>
            <person name="Varghese N."/>
            <person name="Submissions S."/>
        </authorList>
    </citation>
    <scope>NUCLEOTIDE SEQUENCE [LARGE SCALE GENOMIC DNA]</scope>
    <source>
        <strain evidence="3">DSM 18610</strain>
    </source>
</reference>
<sequence length="131" mass="14732">MQKNALKILMAMLCIGVGSLYAQNIPTVKREFKFGKIAPSEFEAKPFGVDSAASAIKLFDVGNCYFEINPQGSFIYVYERHIRYKILNKNGYDLANFPIELYRSSGASKEDLNYMDAATYNMVDGKMVTSN</sequence>
<evidence type="ECO:0000313" key="2">
    <source>
        <dbReference type="EMBL" id="SER46385.1"/>
    </source>
</evidence>
<keyword evidence="3" id="KW-1185">Reference proteome</keyword>
<dbReference type="RefSeq" id="WP_090883833.1">
    <property type="nucleotide sequence ID" value="NZ_FOGG01000009.1"/>
</dbReference>
<feature type="signal peptide" evidence="1">
    <location>
        <begin position="1"/>
        <end position="22"/>
    </location>
</feature>
<name>A0A1H9PEP9_9SPHI</name>
<organism evidence="2 3">
    <name type="scientific">Pedobacter rhizosphaerae</name>
    <dbReference type="NCBI Taxonomy" id="390241"/>
    <lineage>
        <taxon>Bacteria</taxon>
        <taxon>Pseudomonadati</taxon>
        <taxon>Bacteroidota</taxon>
        <taxon>Sphingobacteriia</taxon>
        <taxon>Sphingobacteriales</taxon>
        <taxon>Sphingobacteriaceae</taxon>
        <taxon>Pedobacter</taxon>
    </lineage>
</organism>
<dbReference type="Proteomes" id="UP000199572">
    <property type="component" value="Unassembled WGS sequence"/>
</dbReference>